<evidence type="ECO:0000313" key="2">
    <source>
        <dbReference type="Proteomes" id="UP001164539"/>
    </source>
</evidence>
<name>A0ACC1XKZ0_MELAZ</name>
<accession>A0ACC1XKZ0</accession>
<dbReference type="Proteomes" id="UP001164539">
    <property type="component" value="Chromosome 9"/>
</dbReference>
<comment type="caution">
    <text evidence="1">The sequence shown here is derived from an EMBL/GenBank/DDBJ whole genome shotgun (WGS) entry which is preliminary data.</text>
</comment>
<dbReference type="EMBL" id="CM051402">
    <property type="protein sequence ID" value="KAJ4711578.1"/>
    <property type="molecule type" value="Genomic_DNA"/>
</dbReference>
<protein>
    <submittedName>
        <fullName evidence="1">Structural maintenance of chromosomes 5</fullName>
    </submittedName>
</protein>
<proteinExistence type="predicted"/>
<evidence type="ECO:0000313" key="1">
    <source>
        <dbReference type="EMBL" id="KAJ4711578.1"/>
    </source>
</evidence>
<organism evidence="1 2">
    <name type="scientific">Melia azedarach</name>
    <name type="common">Chinaberry tree</name>
    <dbReference type="NCBI Taxonomy" id="155640"/>
    <lineage>
        <taxon>Eukaryota</taxon>
        <taxon>Viridiplantae</taxon>
        <taxon>Streptophyta</taxon>
        <taxon>Embryophyta</taxon>
        <taxon>Tracheophyta</taxon>
        <taxon>Spermatophyta</taxon>
        <taxon>Magnoliopsida</taxon>
        <taxon>eudicotyledons</taxon>
        <taxon>Gunneridae</taxon>
        <taxon>Pentapetalae</taxon>
        <taxon>rosids</taxon>
        <taxon>malvids</taxon>
        <taxon>Sapindales</taxon>
        <taxon>Meliaceae</taxon>
        <taxon>Melia</taxon>
    </lineage>
</organism>
<sequence>MEHPRVKRLKISRGEDDYMPGNIIEIELRNFMTFDHLICKPGSRLNLVIGPNGAGKSSLVCAIALALGGEPQLLGRATSIGAYVKRGEESGYIKVSLRGFTKEEQINVMRKIDARNKSEWLFNGKMVPKKDVLEIIGRFNIQVNNLTQFLPQDRVCEFAKLTPVQLLEETEKAVGDPQLPVQHRALVEKSHELKKIECAVEKNADTLNQLKALNAEQEKDVERVRQRAELLEKVESMKKKLPWLKYDMMKAEYMEAKEQEKDAKKKLDEAANILNDFSKPIEKRKQEKVMLDVKCKKITSLVNDNGKRRMDILEKVNQAGVQLQGKYKEMQELRRQEQSHQQRILKAKEELAAAELDLQNLPSYEPPHDKIEKLAALILELQVSRNQKRLQKSEKEKILNQNKLTLRQCSDRLKDMENTNNKLLHALRNSGAERIFEAYHWLQEHRHELNKEVYGPVLLEVNVSNRVHANYLEGQVAHYIWKSFITQDASDRDFLVKNLKQFEVPVLNYVNDQSCRKEPFQISEKMRALGVSSRLDQVFEAPNAVKEVLISQFALEYSYIGSKETDQKADEVAKLGILDFWTPENHYRWSVSRYGGHVSGSVEPVDQSSLLLCSVDAGEIERLRSRKKELEESVAEIEESLKLILNEQRLLEDEEAQLQKEREEIINIVQIEKRKRRELENRINLRKRKLESIEKEGDFETVLAKLIDQAASLNMQRFKYAIEIKNLLVEAVSCKWNYAEKHMASIEFDAKIRELEVNLKQHEKFAQQASLHYEFCKREVEDCRKQLSDAKRHAESIAVITPELEKEFLEMPTTIEELEAAIQDNISQANSIFFINQNILQEYEHRQQQIEAVTRKLEADKKELRRCLAEIDALKENWLPTLRNLVAQINETFSRNFQEMAIAGEISLDEHITDFDRFGILIKVKFRQTGQLEVLSAHHQSGGERSVSTILYLVSLQDLTNCPFRVVDEINQGMDPINERKMFQQLVRAASQPNTPQCFLLTPKLLPDLEYSEACSILNIMNGPWIDQPSKVWRTGECWGTVTGLMGESRC</sequence>
<gene>
    <name evidence="1" type="ORF">OWV82_017575</name>
</gene>
<keyword evidence="2" id="KW-1185">Reference proteome</keyword>
<reference evidence="1 2" key="1">
    <citation type="journal article" date="2023" name="Science">
        <title>Complex scaffold remodeling in plant triterpene biosynthesis.</title>
        <authorList>
            <person name="De La Pena R."/>
            <person name="Hodgson H."/>
            <person name="Liu J.C."/>
            <person name="Stephenson M.J."/>
            <person name="Martin A.C."/>
            <person name="Owen C."/>
            <person name="Harkess A."/>
            <person name="Leebens-Mack J."/>
            <person name="Jimenez L.E."/>
            <person name="Osbourn A."/>
            <person name="Sattely E.S."/>
        </authorList>
    </citation>
    <scope>NUCLEOTIDE SEQUENCE [LARGE SCALE GENOMIC DNA]</scope>
    <source>
        <strain evidence="2">cv. JPN11</strain>
        <tissue evidence="1">Leaf</tissue>
    </source>
</reference>